<reference evidence="2 3" key="1">
    <citation type="submission" date="2015-05" db="EMBL/GenBank/DDBJ databases">
        <title>Evolution of Trichinella species and genotypes.</title>
        <authorList>
            <person name="Korhonen P.K."/>
            <person name="Edoardo P."/>
            <person name="Giuseppe L.R."/>
            <person name="Gasser R.B."/>
        </authorList>
    </citation>
    <scope>NUCLEOTIDE SEQUENCE [LARGE SCALE GENOMIC DNA]</scope>
    <source>
        <strain evidence="2">ISS10</strain>
    </source>
</reference>
<evidence type="ECO:0000256" key="1">
    <source>
        <dbReference type="SAM" id="MobiDB-lite"/>
    </source>
</evidence>
<feature type="compositionally biased region" description="Low complexity" evidence="1">
    <location>
        <begin position="1"/>
        <end position="14"/>
    </location>
</feature>
<organism evidence="2 3">
    <name type="scientific">Trichinella nativa</name>
    <dbReference type="NCBI Taxonomy" id="6335"/>
    <lineage>
        <taxon>Eukaryota</taxon>
        <taxon>Metazoa</taxon>
        <taxon>Ecdysozoa</taxon>
        <taxon>Nematoda</taxon>
        <taxon>Enoplea</taxon>
        <taxon>Dorylaimia</taxon>
        <taxon>Trichinellida</taxon>
        <taxon>Trichinellidae</taxon>
        <taxon>Trichinella</taxon>
    </lineage>
</organism>
<keyword evidence="3" id="KW-1185">Reference proteome</keyword>
<dbReference type="EMBL" id="JYDW01004287">
    <property type="protein sequence ID" value="KRZ22179.1"/>
    <property type="molecule type" value="Genomic_DNA"/>
</dbReference>
<feature type="region of interest" description="Disordered" evidence="1">
    <location>
        <begin position="1"/>
        <end position="24"/>
    </location>
</feature>
<sequence>MHGVGTVTGSGKKTAFSTSGVCTTGSQHVEECKSILISLY</sequence>
<accession>A0A0V1IHE5</accession>
<proteinExistence type="predicted"/>
<dbReference type="AlphaFoldDB" id="A0A0V1IHE5"/>
<gene>
    <name evidence="2" type="ORF">T02_11496</name>
</gene>
<evidence type="ECO:0000313" key="2">
    <source>
        <dbReference type="EMBL" id="KRZ22179.1"/>
    </source>
</evidence>
<name>A0A0V1IHE5_9BILA</name>
<evidence type="ECO:0000313" key="3">
    <source>
        <dbReference type="Proteomes" id="UP000054721"/>
    </source>
</evidence>
<comment type="caution">
    <text evidence="2">The sequence shown here is derived from an EMBL/GenBank/DDBJ whole genome shotgun (WGS) entry which is preliminary data.</text>
</comment>
<protein>
    <submittedName>
        <fullName evidence="2">Uncharacterized protein</fullName>
    </submittedName>
</protein>
<feature type="compositionally biased region" description="Polar residues" evidence="1">
    <location>
        <begin position="15"/>
        <end position="24"/>
    </location>
</feature>
<dbReference type="Proteomes" id="UP000054721">
    <property type="component" value="Unassembled WGS sequence"/>
</dbReference>